<dbReference type="EMBL" id="JAZGQO010000006">
    <property type="protein sequence ID" value="KAK6186431.1"/>
    <property type="molecule type" value="Genomic_DNA"/>
</dbReference>
<dbReference type="SMART" id="SM00185">
    <property type="entry name" value="ARM"/>
    <property type="match status" value="3"/>
</dbReference>
<dbReference type="Pfam" id="PF25567">
    <property type="entry name" value="TPR_SYO1"/>
    <property type="match status" value="1"/>
</dbReference>
<feature type="domain" description="SYO1-like TPR repeats" evidence="3">
    <location>
        <begin position="401"/>
        <end position="654"/>
    </location>
</feature>
<organism evidence="4 5">
    <name type="scientific">Patella caerulea</name>
    <name type="common">Rayed Mediterranean limpet</name>
    <dbReference type="NCBI Taxonomy" id="87958"/>
    <lineage>
        <taxon>Eukaryota</taxon>
        <taxon>Metazoa</taxon>
        <taxon>Spiralia</taxon>
        <taxon>Lophotrochozoa</taxon>
        <taxon>Mollusca</taxon>
        <taxon>Gastropoda</taxon>
        <taxon>Patellogastropoda</taxon>
        <taxon>Patelloidea</taxon>
        <taxon>Patellidae</taxon>
        <taxon>Patella</taxon>
    </lineage>
</organism>
<evidence type="ECO:0000313" key="5">
    <source>
        <dbReference type="Proteomes" id="UP001347796"/>
    </source>
</evidence>
<dbReference type="InterPro" id="IPR016024">
    <property type="entry name" value="ARM-type_fold"/>
</dbReference>
<dbReference type="GO" id="GO:0042273">
    <property type="term" value="P:ribosomal large subunit biogenesis"/>
    <property type="evidence" value="ECO:0007669"/>
    <property type="project" value="TreeGrafter"/>
</dbReference>
<evidence type="ECO:0000313" key="4">
    <source>
        <dbReference type="EMBL" id="KAK6186431.1"/>
    </source>
</evidence>
<accession>A0AAN8Q3Q7</accession>
<dbReference type="AlphaFoldDB" id="A0AAN8Q3Q7"/>
<dbReference type="InterPro" id="IPR052616">
    <property type="entry name" value="SYO1-like"/>
</dbReference>
<sequence length="654" mass="71951">MGKDRKKKFKAPKQQPTGLPSVREFEAELRNGDNVEVDNEPSGVVAEVLEKLQSGSVEEREIGCSILVSLVSQQEAVPILLKHNIIKILGPLIVDPSPDVRCRSLGALRNLSVDGGHEVCEEMIKKDVMTPLVALFHKYGPLWTPETEDVKCADTSVDIYVEAVHLLWNLCESCDIAVKIFNKENLIECLLPCLNYDVYTYPLSLAVAQCLHTVAEDNKQMATFCKENGIMGNLEKLACMSCDTSDSLLLRTLVTGIMINVCGDELTSTAGCIISAILKSAADVLDVNIVDKISTVGVKMQANGSGDADAVQVPMEEAGASAVSETSDHSIALTPEETETSKLLKEIDNLLTAQRISAEIVANLCCSDDDEAEELHESSSTEDLQNDDEMEDNFSQLCLSSEVHSQFINNDIFTKLLNKSECLSEDNKNILEASQDGRKVIRSFSQVQVHSLLSAHNMVNAMEASDLGGLNKMESVWEGLAKLSTSKQATEDKNFLEAVTSAMRAVIQKLAQLKSPKFSDVTSNDLQFLYTMGKSSYCTSIRVNTIRIIATVGCILATNIQPHPILKDIGLFLVENCKDQDLWVVAEALDSIFDVFGEDHIDSIVKEIDLIQKLRTILPPLKAKISLQKKKMGDKYPLIATARTNLIRFIRYKS</sequence>
<evidence type="ECO:0000256" key="1">
    <source>
        <dbReference type="ARBA" id="ARBA00049983"/>
    </source>
</evidence>
<feature type="region of interest" description="Disordered" evidence="2">
    <location>
        <begin position="1"/>
        <end position="23"/>
    </location>
</feature>
<dbReference type="Proteomes" id="UP001347796">
    <property type="component" value="Unassembled WGS sequence"/>
</dbReference>
<dbReference type="SUPFAM" id="SSF48371">
    <property type="entry name" value="ARM repeat"/>
    <property type="match status" value="1"/>
</dbReference>
<dbReference type="GO" id="GO:0051082">
    <property type="term" value="F:unfolded protein binding"/>
    <property type="evidence" value="ECO:0007669"/>
    <property type="project" value="TreeGrafter"/>
</dbReference>
<dbReference type="GO" id="GO:0006606">
    <property type="term" value="P:protein import into nucleus"/>
    <property type="evidence" value="ECO:0007669"/>
    <property type="project" value="TreeGrafter"/>
</dbReference>
<keyword evidence="5" id="KW-1185">Reference proteome</keyword>
<name>A0AAN8Q3Q7_PATCE</name>
<evidence type="ECO:0000259" key="3">
    <source>
        <dbReference type="Pfam" id="PF25567"/>
    </source>
</evidence>
<comment type="similarity">
    <text evidence="1">Belongs to the nuclear import and ribosome assembly adapter family.</text>
</comment>
<dbReference type="InterPro" id="IPR011989">
    <property type="entry name" value="ARM-like"/>
</dbReference>
<dbReference type="PANTHER" id="PTHR13347">
    <property type="entry name" value="HEAT REPEAT-CONTAINING PROTEIN 3"/>
    <property type="match status" value="1"/>
</dbReference>
<feature type="compositionally biased region" description="Basic residues" evidence="2">
    <location>
        <begin position="1"/>
        <end position="11"/>
    </location>
</feature>
<gene>
    <name evidence="4" type="ORF">SNE40_008469</name>
</gene>
<proteinExistence type="inferred from homology"/>
<evidence type="ECO:0000256" key="2">
    <source>
        <dbReference type="SAM" id="MobiDB-lite"/>
    </source>
</evidence>
<reference evidence="4 5" key="1">
    <citation type="submission" date="2024-01" db="EMBL/GenBank/DDBJ databases">
        <title>The genome of the rayed Mediterranean limpet Patella caerulea (Linnaeus, 1758).</title>
        <authorList>
            <person name="Anh-Thu Weber A."/>
            <person name="Halstead-Nussloch G."/>
        </authorList>
    </citation>
    <scope>NUCLEOTIDE SEQUENCE [LARGE SCALE GENOMIC DNA]</scope>
    <source>
        <strain evidence="4">AATW-2023a</strain>
        <tissue evidence="4">Whole specimen</tissue>
    </source>
</reference>
<protein>
    <recommendedName>
        <fullName evidence="3">SYO1-like TPR repeats domain-containing protein</fullName>
    </recommendedName>
</protein>
<comment type="caution">
    <text evidence="4">The sequence shown here is derived from an EMBL/GenBank/DDBJ whole genome shotgun (WGS) entry which is preliminary data.</text>
</comment>
<dbReference type="Gene3D" id="1.25.10.10">
    <property type="entry name" value="Leucine-rich Repeat Variant"/>
    <property type="match status" value="1"/>
</dbReference>
<dbReference type="PANTHER" id="PTHR13347:SF1">
    <property type="entry name" value="HEAT REPEAT-CONTAINING PROTEIN 3"/>
    <property type="match status" value="1"/>
</dbReference>
<dbReference type="InterPro" id="IPR057990">
    <property type="entry name" value="TPR_SYO1"/>
</dbReference>
<dbReference type="InterPro" id="IPR000225">
    <property type="entry name" value="Armadillo"/>
</dbReference>